<dbReference type="Gene3D" id="1.10.357.140">
    <property type="entry name" value="UbiA prenyltransferase"/>
    <property type="match status" value="1"/>
</dbReference>
<dbReference type="RefSeq" id="WP_123206340.1">
    <property type="nucleotide sequence ID" value="NZ_RBEE01000023.1"/>
</dbReference>
<keyword evidence="4 6" id="KW-1133">Transmembrane helix</keyword>
<evidence type="ECO:0000313" key="8">
    <source>
        <dbReference type="Proteomes" id="UP000274046"/>
    </source>
</evidence>
<keyword evidence="3 6" id="KW-0812">Transmembrane</keyword>
<feature type="transmembrane region" description="Helical" evidence="6">
    <location>
        <begin position="213"/>
        <end position="232"/>
    </location>
</feature>
<keyword evidence="2" id="KW-1003">Cell membrane</keyword>
<dbReference type="GO" id="GO:0016765">
    <property type="term" value="F:transferase activity, transferring alkyl or aryl (other than methyl) groups"/>
    <property type="evidence" value="ECO:0007669"/>
    <property type="project" value="InterPro"/>
</dbReference>
<accession>A0A3N0BTW8</accession>
<feature type="transmembrane region" description="Helical" evidence="6">
    <location>
        <begin position="84"/>
        <end position="104"/>
    </location>
</feature>
<feature type="transmembrane region" description="Helical" evidence="6">
    <location>
        <begin position="301"/>
        <end position="323"/>
    </location>
</feature>
<evidence type="ECO:0000256" key="2">
    <source>
        <dbReference type="ARBA" id="ARBA00022475"/>
    </source>
</evidence>
<comment type="caution">
    <text evidence="7">The sequence shown here is derived from an EMBL/GenBank/DDBJ whole genome shotgun (WGS) entry which is preliminary data.</text>
</comment>
<organism evidence="7 8">
    <name type="scientific">Pedobacter jejuensis</name>
    <dbReference type="NCBI Taxonomy" id="1268550"/>
    <lineage>
        <taxon>Bacteria</taxon>
        <taxon>Pseudomonadati</taxon>
        <taxon>Bacteroidota</taxon>
        <taxon>Sphingobacteriia</taxon>
        <taxon>Sphingobacteriales</taxon>
        <taxon>Sphingobacteriaceae</taxon>
        <taxon>Pedobacter</taxon>
    </lineage>
</organism>
<dbReference type="InterPro" id="IPR044878">
    <property type="entry name" value="UbiA_sf"/>
</dbReference>
<dbReference type="Proteomes" id="UP000274046">
    <property type="component" value="Unassembled WGS sequence"/>
</dbReference>
<dbReference type="Pfam" id="PF01040">
    <property type="entry name" value="UbiA"/>
    <property type="match status" value="1"/>
</dbReference>
<evidence type="ECO:0000313" key="7">
    <source>
        <dbReference type="EMBL" id="RNL52537.1"/>
    </source>
</evidence>
<feature type="transmembrane region" description="Helical" evidence="6">
    <location>
        <begin position="42"/>
        <end position="63"/>
    </location>
</feature>
<feature type="transmembrane region" description="Helical" evidence="6">
    <location>
        <begin position="12"/>
        <end position="36"/>
    </location>
</feature>
<keyword evidence="5 6" id="KW-0472">Membrane</keyword>
<dbReference type="CDD" id="cd13956">
    <property type="entry name" value="PT_UbiA"/>
    <property type="match status" value="1"/>
</dbReference>
<comment type="subcellular location">
    <subcellularLocation>
        <location evidence="1">Membrane</location>
        <topology evidence="1">Multi-pass membrane protein</topology>
    </subcellularLocation>
</comment>
<feature type="transmembrane region" description="Helical" evidence="6">
    <location>
        <begin position="270"/>
        <end position="295"/>
    </location>
</feature>
<gene>
    <name evidence="7" type="ORF">D7004_13395</name>
</gene>
<keyword evidence="8" id="KW-1185">Reference proteome</keyword>
<dbReference type="GO" id="GO:0016020">
    <property type="term" value="C:membrane"/>
    <property type="evidence" value="ECO:0007669"/>
    <property type="project" value="UniProtKB-SubCell"/>
</dbReference>
<protein>
    <recommendedName>
        <fullName evidence="9">Prenyltransferase</fullName>
    </recommendedName>
</protein>
<evidence type="ECO:0000256" key="3">
    <source>
        <dbReference type="ARBA" id="ARBA00022692"/>
    </source>
</evidence>
<evidence type="ECO:0000256" key="4">
    <source>
        <dbReference type="ARBA" id="ARBA00022989"/>
    </source>
</evidence>
<dbReference type="EMBL" id="RBEE01000023">
    <property type="protein sequence ID" value="RNL52537.1"/>
    <property type="molecule type" value="Genomic_DNA"/>
</dbReference>
<dbReference type="OrthoDB" id="871842at2"/>
<proteinExistence type="predicted"/>
<evidence type="ECO:0008006" key="9">
    <source>
        <dbReference type="Google" id="ProtNLM"/>
    </source>
</evidence>
<evidence type="ECO:0000256" key="5">
    <source>
        <dbReference type="ARBA" id="ARBA00023136"/>
    </source>
</evidence>
<name>A0A3N0BTW8_9SPHI</name>
<reference evidence="7 8" key="1">
    <citation type="submission" date="2018-10" db="EMBL/GenBank/DDBJ databases">
        <title>Genome sequencing of Pedobacter jejuensis TNB23.</title>
        <authorList>
            <person name="Cho Y.-J."/>
            <person name="Cho A."/>
            <person name="Kim O.-S."/>
        </authorList>
    </citation>
    <scope>NUCLEOTIDE SEQUENCE [LARGE SCALE GENOMIC DNA]</scope>
    <source>
        <strain evidence="7 8">TNB23</strain>
    </source>
</reference>
<evidence type="ECO:0000256" key="6">
    <source>
        <dbReference type="SAM" id="Phobius"/>
    </source>
</evidence>
<dbReference type="InterPro" id="IPR000537">
    <property type="entry name" value="UbiA_prenyltransferase"/>
</dbReference>
<feature type="transmembrane region" description="Helical" evidence="6">
    <location>
        <begin position="135"/>
        <end position="161"/>
    </location>
</feature>
<evidence type="ECO:0000256" key="1">
    <source>
        <dbReference type="ARBA" id="ARBA00004141"/>
    </source>
</evidence>
<feature type="transmembrane region" description="Helical" evidence="6">
    <location>
        <begin position="167"/>
        <end position="186"/>
    </location>
</feature>
<dbReference type="AlphaFoldDB" id="A0A3N0BTW8"/>
<sequence>MKVFKTIRSQEWWTYKIPPLLAIGYATSTFSSVPLFHNSLQLILILISLVVGAIYVSVINDITDLEEDIASGKSNRIQHIKPKFRWLIPASCVLIGILFEYFFYPDLLSCSLYLCSWIVFSLYSIKPFRFKNRGILGLLADACGSHVFTSLLMVSSVSYITKQEINWIWFSSVGVWALCYGLRGILWHQFADRDNDIKVNLNTYASKVEPASFILKSRVIFIFEIIALISMFCQLNIIATYLGLVMYFVLIFCRYLLYKSQVILIISNKMTFFQILMSDFYQMFFPLSILIYAVFNNYSNIIVLIIHVFLFYNPIKIALYDYLKLIKLFYLKIKN</sequence>